<proteinExistence type="predicted"/>
<evidence type="ECO:0000313" key="1">
    <source>
        <dbReference type="EMBL" id="TFB05792.1"/>
    </source>
</evidence>
<reference evidence="1 2" key="1">
    <citation type="submission" date="2018-01" db="EMBL/GenBank/DDBJ databases">
        <title>Genome characterization of the sugarcane-associated fungus Trichoderma ghanense CCMA-1212 and their application in lignocelulose bioconversion.</title>
        <authorList>
            <person name="Steindorff A.S."/>
            <person name="Mendes T.D."/>
            <person name="Vilela E.S.D."/>
            <person name="Rodrigues D.S."/>
            <person name="Formighieri E.F."/>
            <person name="Melo I.S."/>
            <person name="Favaro L.C.L."/>
        </authorList>
    </citation>
    <scope>NUCLEOTIDE SEQUENCE [LARGE SCALE GENOMIC DNA]</scope>
    <source>
        <strain evidence="1 2">CCMA-1212</strain>
    </source>
</reference>
<dbReference type="GeneID" id="300573802"/>
<name>A0ABY2HE47_9HYPO</name>
<keyword evidence="2" id="KW-1185">Reference proteome</keyword>
<dbReference type="Proteomes" id="UP001642720">
    <property type="component" value="Unassembled WGS sequence"/>
</dbReference>
<sequence length="101" mass="11026">MARRVGAGAAGVGGVQNRVKHEVCEDWRWTPMVCEGTWRFLGCARWLMMESGEDTTDKIRRDGWCGSGAAGHSTFEHGSAHASGWGWGENFRIGLVAESVT</sequence>
<accession>A0ABY2HE47</accession>
<comment type="caution">
    <text evidence="1">The sequence shown here is derived from an EMBL/GenBank/DDBJ whole genome shotgun (WGS) entry which is preliminary data.</text>
</comment>
<gene>
    <name evidence="1" type="ORF">CCMA1212_001946</name>
</gene>
<dbReference type="EMBL" id="PPTA01000002">
    <property type="protein sequence ID" value="TFB05792.1"/>
    <property type="molecule type" value="Genomic_DNA"/>
</dbReference>
<protein>
    <submittedName>
        <fullName evidence="1">Uncharacterized protein</fullName>
    </submittedName>
</protein>
<organism evidence="1 2">
    <name type="scientific">Trichoderma ghanense</name>
    <dbReference type="NCBI Taxonomy" id="65468"/>
    <lineage>
        <taxon>Eukaryota</taxon>
        <taxon>Fungi</taxon>
        <taxon>Dikarya</taxon>
        <taxon>Ascomycota</taxon>
        <taxon>Pezizomycotina</taxon>
        <taxon>Sordariomycetes</taxon>
        <taxon>Hypocreomycetidae</taxon>
        <taxon>Hypocreales</taxon>
        <taxon>Hypocreaceae</taxon>
        <taxon>Trichoderma</taxon>
    </lineage>
</organism>
<dbReference type="RefSeq" id="XP_073561993.1">
    <property type="nucleotide sequence ID" value="XM_073699352.1"/>
</dbReference>
<evidence type="ECO:0000313" key="2">
    <source>
        <dbReference type="Proteomes" id="UP001642720"/>
    </source>
</evidence>